<dbReference type="PRINTS" id="PR00261">
    <property type="entry name" value="LDLRECEPTOR"/>
</dbReference>
<dbReference type="InterPro" id="IPR002919">
    <property type="entry name" value="TIL_dom"/>
</dbReference>
<dbReference type="Gene3D" id="4.10.400.10">
    <property type="entry name" value="Low-density Lipoprotein Receptor"/>
    <property type="match status" value="3"/>
</dbReference>
<sequence length="1572" mass="168701">MQPLYLQLLNNWFLPFQLTDLEKQIAADGGKAMLHIYYEVADCTGHGWMCIESVSLHYVKDKYDTTVTIEKDFTVTMNMNTLPEPLFQPYTDDNLVVAQLSTLFMVVQGFGFLLLYDATGRLYVTLEPYYMSKVQGLCGNMDGDVTNDWTSKSGMQEQLWEFGTSYALCQTSTTDTAPNQNLKPCSIFTQVADEAKLKCSYIGNSTIFGECAEMLEWSHYRSWCEYDMCARGVLSDDTPMCIMMAAMAKECASHDVAEYSCTSQSGMVYSESVPKRTTCREPPDTVSSHIDEDVIAGCQCTGGRLLSHQGTCVPPNMCSCYDEFTKGYLPAGSIAPQACSDCLCSNGTWDCGGVDCAEIVDCTNGMIYREKVKTCGQTCDTYDRRDGCHPNDFVRNGCGCPDGFVKNENNICVLPEDCPCSYNGEYYPKAEEVEIGCKTYICDERQWLEIRQNDCPALCFAVGDPHYRTFDGTEYSYMGTCEYVLVRDTKGSFSVTVQNVPCGTTGVTCTKSLTIEVDSYRVELVQGSHLIVNNQTYTPDTIHRVPNVNVTRNTVFTVLHYSFGMSIYWDSATRVYVYLSSDWEGRVEGLCGNYNGDSEDDIIGEFNGQLATTSQQFGDLWKVRASCPDVEKSYVDGYSPCDVLVDRKQWALDQCAVIQTGIEFEKCRLKVPNYDYYYELCLYDACGCDKGGDCQCLCLAIANFAEECNRQGVPINWRGNEMCRFVYSPCASPCDETCKNIGDEPDDYCTEVVCVEGCYCPDGSYKHGDECLVASECPCYWNGIPYEPGTNITKNCQTWKCGLLLTYECEPGEFQCLIIQQCIPDGHVCDGIPDCLDGSDEIGCGPPQCDDDQFTCDNGFCLPPEFYCDGKYDCGPGDISDEENCTTECPPDLPFRCDNGICMPPYVPCDGHDDCGDGSDEKDCKALARSNNESTLPPGNETYIRLVITGVNVHVLALKLFVQGVDGVRITFSTDDGTPLPTQEDYVKPVSDPSLKTFLLFEFGMGISSRVITISFIQSTSYDEEIIVSGIRIDACYEPEVSTPSTSPGSTISVTATPPSGTTGSGITSPLSSTSATGSVTTTSPSGTGTTGSLSTTSTSGTTGSVSTTLPSGTGTTGSLPTTSPSGTSTPGSITTTSTTGSVSTTLSSGTGATGSDITTPLSSTGTTGSVTATFPTGTGITSSVITGSPSGTGTTGSLSITSSTGTGTTGSITTTSSSGTTSSGVTTSVFSTSTTGSVPTTSTSSSGTISSVTTTSTPGTSTTGTVTTTSPSGTGTTGPVTATFPSRTSTTGSVSITLPSGTGTTGSASTTLPSGTDSVCQEPEELKKIEYGTNDGFDIRAYNKEGNAITNPEAILGHDTGLALEDGSLISGEVPPTTDDWIIHYLPMTGDGISDVTKIYITVKPQNGNNPAHVRGMTIDVCHQSDTAEPCIEANIMPRLQPGDTLMSNVNLSTIGNIMPDGDGVWSALQPSDSELPAIGISVPDSVMIPGQTTIPLISVNFIDVANVDYVFVEVYDGFNRLQELLDSEGKPHPDVRRYGPYNKQTNTIVCVCACVRVCGRCDKSVTWKIR</sequence>
<protein>
    <recommendedName>
        <fullName evidence="5">VWFD domain-containing protein</fullName>
    </recommendedName>
</protein>
<evidence type="ECO:0000259" key="5">
    <source>
        <dbReference type="PROSITE" id="PS51233"/>
    </source>
</evidence>
<dbReference type="PANTHER" id="PTHR11339">
    <property type="entry name" value="EXTRACELLULAR MATRIX GLYCOPROTEIN RELATED"/>
    <property type="match status" value="1"/>
</dbReference>
<dbReference type="InterPro" id="IPR036055">
    <property type="entry name" value="LDL_receptor-like_sf"/>
</dbReference>
<dbReference type="SUPFAM" id="SSF57567">
    <property type="entry name" value="Serine protease inhibitors"/>
    <property type="match status" value="3"/>
</dbReference>
<dbReference type="InterPro" id="IPR002172">
    <property type="entry name" value="LDrepeatLR_classA_rpt"/>
</dbReference>
<dbReference type="PROSITE" id="PS01209">
    <property type="entry name" value="LDLRA_1"/>
    <property type="match status" value="1"/>
</dbReference>
<evidence type="ECO:0000256" key="1">
    <source>
        <dbReference type="ARBA" id="ARBA00023157"/>
    </source>
</evidence>
<evidence type="ECO:0000256" key="2">
    <source>
        <dbReference type="ARBA" id="ARBA00023180"/>
    </source>
</evidence>
<dbReference type="CDD" id="cd19941">
    <property type="entry name" value="TIL"/>
    <property type="match status" value="2"/>
</dbReference>
<dbReference type="InterPro" id="IPR023415">
    <property type="entry name" value="LDLR_class-A_CS"/>
</dbReference>
<feature type="disulfide bond" evidence="3">
    <location>
        <begin position="849"/>
        <end position="861"/>
    </location>
</feature>
<accession>A0AAD9J5D4</accession>
<dbReference type="Gene3D" id="2.10.25.10">
    <property type="entry name" value="Laminin"/>
    <property type="match status" value="2"/>
</dbReference>
<dbReference type="Pfam" id="PF00094">
    <property type="entry name" value="VWD"/>
    <property type="match status" value="2"/>
</dbReference>
<dbReference type="SMART" id="SM00832">
    <property type="entry name" value="C8"/>
    <property type="match status" value="2"/>
</dbReference>
<keyword evidence="7" id="KW-1185">Reference proteome</keyword>
<dbReference type="InterPro" id="IPR001846">
    <property type="entry name" value="VWF_type-D"/>
</dbReference>
<dbReference type="Pfam" id="PF01826">
    <property type="entry name" value="TIL"/>
    <property type="match status" value="1"/>
</dbReference>
<comment type="caution">
    <text evidence="6">The sequence shown here is derived from an EMBL/GenBank/DDBJ whole genome shotgun (WGS) entry which is preliminary data.</text>
</comment>
<evidence type="ECO:0000313" key="6">
    <source>
        <dbReference type="EMBL" id="KAK2146714.1"/>
    </source>
</evidence>
<dbReference type="GO" id="GO:0005615">
    <property type="term" value="C:extracellular space"/>
    <property type="evidence" value="ECO:0007669"/>
    <property type="project" value="TreeGrafter"/>
</dbReference>
<dbReference type="PROSITE" id="PS51233">
    <property type="entry name" value="VWFD"/>
    <property type="match status" value="2"/>
</dbReference>
<feature type="domain" description="VWFD" evidence="5">
    <location>
        <begin position="457"/>
        <end position="628"/>
    </location>
</feature>
<evidence type="ECO:0000256" key="3">
    <source>
        <dbReference type="PROSITE-ProRule" id="PRU00124"/>
    </source>
</evidence>
<feature type="disulfide bond" evidence="3">
    <location>
        <begin position="909"/>
        <end position="924"/>
    </location>
</feature>
<dbReference type="Proteomes" id="UP001208570">
    <property type="component" value="Unassembled WGS sequence"/>
</dbReference>
<feature type="region of interest" description="Disordered" evidence="4">
    <location>
        <begin position="1039"/>
        <end position="1320"/>
    </location>
</feature>
<dbReference type="SMART" id="SM00192">
    <property type="entry name" value="LDLa"/>
    <property type="match status" value="3"/>
</dbReference>
<evidence type="ECO:0000256" key="4">
    <source>
        <dbReference type="SAM" id="MobiDB-lite"/>
    </source>
</evidence>
<dbReference type="Pfam" id="PF00057">
    <property type="entry name" value="Ldl_recept_a"/>
    <property type="match status" value="3"/>
</dbReference>
<comment type="caution">
    <text evidence="3">Lacks conserved residue(s) required for the propagation of feature annotation.</text>
</comment>
<dbReference type="InterPro" id="IPR014853">
    <property type="entry name" value="VWF/SSPO/ZAN-like_Cys-rich_dom"/>
</dbReference>
<dbReference type="CDD" id="cd00112">
    <property type="entry name" value="LDLa"/>
    <property type="match status" value="3"/>
</dbReference>
<dbReference type="InterPro" id="IPR036084">
    <property type="entry name" value="Ser_inhib-like_sf"/>
</dbReference>
<name>A0AAD9J5D4_9ANNE</name>
<feature type="domain" description="VWFD" evidence="5">
    <location>
        <begin position="1"/>
        <end position="174"/>
    </location>
</feature>
<dbReference type="PANTHER" id="PTHR11339:SF386">
    <property type="entry name" value="HEMOLECTIN, ISOFORM A"/>
    <property type="match status" value="1"/>
</dbReference>
<keyword evidence="1 3" id="KW-1015">Disulfide bond</keyword>
<gene>
    <name evidence="6" type="ORF">LSH36_586g01002</name>
</gene>
<proteinExistence type="predicted"/>
<dbReference type="EMBL" id="JAODUP010000587">
    <property type="protein sequence ID" value="KAK2146714.1"/>
    <property type="molecule type" value="Genomic_DNA"/>
</dbReference>
<keyword evidence="2" id="KW-0325">Glycoprotein</keyword>
<dbReference type="GO" id="GO:0031012">
    <property type="term" value="C:extracellular matrix"/>
    <property type="evidence" value="ECO:0007669"/>
    <property type="project" value="TreeGrafter"/>
</dbReference>
<dbReference type="SUPFAM" id="SSF57424">
    <property type="entry name" value="LDL receptor-like module"/>
    <property type="match status" value="3"/>
</dbReference>
<feature type="compositionally biased region" description="Low complexity" evidence="4">
    <location>
        <begin position="1298"/>
        <end position="1317"/>
    </location>
</feature>
<dbReference type="Pfam" id="PF08742">
    <property type="entry name" value="C8"/>
    <property type="match status" value="2"/>
</dbReference>
<feature type="disulfide bond" evidence="3">
    <location>
        <begin position="897"/>
        <end position="915"/>
    </location>
</feature>
<evidence type="ECO:0000313" key="7">
    <source>
        <dbReference type="Proteomes" id="UP001208570"/>
    </source>
</evidence>
<feature type="disulfide bond" evidence="3">
    <location>
        <begin position="856"/>
        <end position="874"/>
    </location>
</feature>
<dbReference type="PROSITE" id="PS50068">
    <property type="entry name" value="LDLRA_2"/>
    <property type="match status" value="3"/>
</dbReference>
<dbReference type="SMART" id="SM00216">
    <property type="entry name" value="VWD"/>
    <property type="match status" value="1"/>
</dbReference>
<feature type="disulfide bond" evidence="3">
    <location>
        <begin position="829"/>
        <end position="844"/>
    </location>
</feature>
<feature type="compositionally biased region" description="Low complexity" evidence="4">
    <location>
        <begin position="1041"/>
        <end position="1282"/>
    </location>
</feature>
<dbReference type="InterPro" id="IPR050780">
    <property type="entry name" value="Mucin_vWF_Thrombospondin_sf"/>
</dbReference>
<feature type="compositionally biased region" description="Polar residues" evidence="4">
    <location>
        <begin position="1284"/>
        <end position="1297"/>
    </location>
</feature>
<reference evidence="6" key="1">
    <citation type="journal article" date="2023" name="Mol. Biol. Evol.">
        <title>Third-Generation Sequencing Reveals the Adaptive Role of the Epigenome in Three Deep-Sea Polychaetes.</title>
        <authorList>
            <person name="Perez M."/>
            <person name="Aroh O."/>
            <person name="Sun Y."/>
            <person name="Lan Y."/>
            <person name="Juniper S.K."/>
            <person name="Young C.R."/>
            <person name="Angers B."/>
            <person name="Qian P.Y."/>
        </authorList>
    </citation>
    <scope>NUCLEOTIDE SEQUENCE</scope>
    <source>
        <strain evidence="6">P08H-3</strain>
    </source>
</reference>
<organism evidence="6 7">
    <name type="scientific">Paralvinella palmiformis</name>
    <dbReference type="NCBI Taxonomy" id="53620"/>
    <lineage>
        <taxon>Eukaryota</taxon>
        <taxon>Metazoa</taxon>
        <taxon>Spiralia</taxon>
        <taxon>Lophotrochozoa</taxon>
        <taxon>Annelida</taxon>
        <taxon>Polychaeta</taxon>
        <taxon>Sedentaria</taxon>
        <taxon>Canalipalpata</taxon>
        <taxon>Terebellida</taxon>
        <taxon>Terebelliformia</taxon>
        <taxon>Alvinellidae</taxon>
        <taxon>Paralvinella</taxon>
    </lineage>
</organism>